<feature type="compositionally biased region" description="Basic and acidic residues" evidence="1">
    <location>
        <begin position="119"/>
        <end position="128"/>
    </location>
</feature>
<name>A0A218Y2Y1_PUNGR</name>
<organism evidence="2 3">
    <name type="scientific">Punica granatum</name>
    <name type="common">Pomegranate</name>
    <dbReference type="NCBI Taxonomy" id="22663"/>
    <lineage>
        <taxon>Eukaryota</taxon>
        <taxon>Viridiplantae</taxon>
        <taxon>Streptophyta</taxon>
        <taxon>Embryophyta</taxon>
        <taxon>Tracheophyta</taxon>
        <taxon>Spermatophyta</taxon>
        <taxon>Magnoliopsida</taxon>
        <taxon>eudicotyledons</taxon>
        <taxon>Gunneridae</taxon>
        <taxon>Pentapetalae</taxon>
        <taxon>rosids</taxon>
        <taxon>malvids</taxon>
        <taxon>Myrtales</taxon>
        <taxon>Lythraceae</taxon>
        <taxon>Punica</taxon>
    </lineage>
</organism>
<feature type="region of interest" description="Disordered" evidence="1">
    <location>
        <begin position="90"/>
        <end position="128"/>
    </location>
</feature>
<proteinExistence type="predicted"/>
<feature type="compositionally biased region" description="Basic and acidic residues" evidence="1">
    <location>
        <begin position="45"/>
        <end position="57"/>
    </location>
</feature>
<comment type="caution">
    <text evidence="2">The sequence shown here is derived from an EMBL/GenBank/DDBJ whole genome shotgun (WGS) entry which is preliminary data.</text>
</comment>
<dbReference type="Proteomes" id="UP000197138">
    <property type="component" value="Unassembled WGS sequence"/>
</dbReference>
<evidence type="ECO:0000313" key="2">
    <source>
        <dbReference type="EMBL" id="OWM91430.1"/>
    </source>
</evidence>
<evidence type="ECO:0000256" key="1">
    <source>
        <dbReference type="SAM" id="MobiDB-lite"/>
    </source>
</evidence>
<reference evidence="3" key="1">
    <citation type="journal article" date="2017" name="Plant J.">
        <title>The pomegranate (Punica granatum L.) genome and the genomics of punicalagin biosynthesis.</title>
        <authorList>
            <person name="Qin G."/>
            <person name="Xu C."/>
            <person name="Ming R."/>
            <person name="Tang H."/>
            <person name="Guyot R."/>
            <person name="Kramer E.M."/>
            <person name="Hu Y."/>
            <person name="Yi X."/>
            <person name="Qi Y."/>
            <person name="Xu X."/>
            <person name="Gao Z."/>
            <person name="Pan H."/>
            <person name="Jian J."/>
            <person name="Tian Y."/>
            <person name="Yue Z."/>
            <person name="Xu Y."/>
        </authorList>
    </citation>
    <scope>NUCLEOTIDE SEQUENCE [LARGE SCALE GENOMIC DNA]</scope>
    <source>
        <strain evidence="3">cv. Dabenzi</strain>
    </source>
</reference>
<evidence type="ECO:0000313" key="3">
    <source>
        <dbReference type="Proteomes" id="UP000197138"/>
    </source>
</evidence>
<dbReference type="AlphaFoldDB" id="A0A218Y2Y1"/>
<dbReference type="EMBL" id="MTKT01000281">
    <property type="protein sequence ID" value="OWM91430.1"/>
    <property type="molecule type" value="Genomic_DNA"/>
</dbReference>
<gene>
    <name evidence="2" type="ORF">CDL15_Pgr017348</name>
</gene>
<accession>A0A218Y2Y1</accession>
<feature type="compositionally biased region" description="Basic and acidic residues" evidence="1">
    <location>
        <begin position="19"/>
        <end position="28"/>
    </location>
</feature>
<protein>
    <submittedName>
        <fullName evidence="2">Uncharacterized protein</fullName>
    </submittedName>
</protein>
<feature type="compositionally biased region" description="Low complexity" evidence="1">
    <location>
        <begin position="29"/>
        <end position="38"/>
    </location>
</feature>
<feature type="region of interest" description="Disordered" evidence="1">
    <location>
        <begin position="1"/>
        <end position="57"/>
    </location>
</feature>
<feature type="compositionally biased region" description="Low complexity" evidence="1">
    <location>
        <begin position="1"/>
        <end position="17"/>
    </location>
</feature>
<sequence length="128" mass="13941">MVAQESPSGVSSLQSSQNDTEKPVKDDSSLPSSNPSNPKAILPKENAEEHASNDSTKEFDEFLCRLKDEYKFCSSWGRGQPISLYQPKQLSAKNARGVAASPVAATNDKCPSGQRARRVKPDTKDESK</sequence>